<dbReference type="OrthoDB" id="10261522at2759"/>
<dbReference type="PROSITE" id="PS51462">
    <property type="entry name" value="NUDIX"/>
    <property type="match status" value="1"/>
</dbReference>
<dbReference type="Gene3D" id="3.90.79.10">
    <property type="entry name" value="Nucleoside Triphosphate Pyrophosphohydrolase"/>
    <property type="match status" value="1"/>
</dbReference>
<dbReference type="InterPro" id="IPR015797">
    <property type="entry name" value="NUDIX_hydrolase-like_dom_sf"/>
</dbReference>
<protein>
    <recommendedName>
        <fullName evidence="1">Nudix hydrolase domain-containing protein</fullName>
    </recommendedName>
</protein>
<name>A0A2U9R2Q4_PICKU</name>
<dbReference type="AlphaFoldDB" id="A0A2U9R2Q4"/>
<dbReference type="Pfam" id="PF00293">
    <property type="entry name" value="NUDIX"/>
    <property type="match status" value="1"/>
</dbReference>
<feature type="domain" description="Nudix hydrolase" evidence="1">
    <location>
        <begin position="140"/>
        <end position="288"/>
    </location>
</feature>
<gene>
    <name evidence="2" type="ORF">C5L36_0B08400</name>
</gene>
<dbReference type="SUPFAM" id="SSF55811">
    <property type="entry name" value="Nudix"/>
    <property type="match status" value="1"/>
</dbReference>
<evidence type="ECO:0000313" key="3">
    <source>
        <dbReference type="Proteomes" id="UP000249293"/>
    </source>
</evidence>
<dbReference type="GeneID" id="40383359"/>
<dbReference type="GO" id="GO:0044715">
    <property type="term" value="F:8-oxo-dGDP phosphatase activity"/>
    <property type="evidence" value="ECO:0007669"/>
    <property type="project" value="TreeGrafter"/>
</dbReference>
<dbReference type="PANTHER" id="PTHR13622">
    <property type="entry name" value="THIAMIN PYROPHOSPHOKINASE"/>
    <property type="match status" value="1"/>
</dbReference>
<dbReference type="KEGG" id="pkz:C5L36_0B08400"/>
<dbReference type="STRING" id="4909.A0A2U9R2Q4"/>
<evidence type="ECO:0000313" key="2">
    <source>
        <dbReference type="EMBL" id="AWU75594.1"/>
    </source>
</evidence>
<dbReference type="CDD" id="cd03676">
    <property type="entry name" value="NUDIX_Tnr3_like"/>
    <property type="match status" value="1"/>
</dbReference>
<dbReference type="PANTHER" id="PTHR13622:SF8">
    <property type="entry name" value="THIAMIN PYROPHOSPHOKINASE 1"/>
    <property type="match status" value="1"/>
</dbReference>
<reference evidence="2 3" key="1">
    <citation type="submission" date="2018-06" db="EMBL/GenBank/DDBJ databases">
        <title>Population genomics shows no distinction between pathogenic Candida krusei and environmental Pichia kudriavzevii: One species, four names.</title>
        <authorList>
            <person name="Douglass A.P."/>
            <person name="Offei B."/>
            <person name="Braun-Galleani S."/>
            <person name="Coughlan A.Y."/>
            <person name="Martos A."/>
            <person name="Ortiz-Merino R.A."/>
            <person name="Byrne K.P."/>
            <person name="Wolfe K.H."/>
        </authorList>
    </citation>
    <scope>NUCLEOTIDE SEQUENCE [LARGE SCALE GENOMIC DNA]</scope>
    <source>
        <strain evidence="2 3">CBS573</strain>
    </source>
</reference>
<sequence>MYSAKLNMGTYLDIVKKVDSVPYLHEKDHDHFTKNIYTLYSHDASFQLGYILPIICKELSKFPEYFHIDDCDKSLKFSSSLKSIETRCQALEEIGKIWRSSNKFETLKGWRNEKYTIYDNDGEPYFYLERSMCPLFGVVMYGVHINGYVKDSRGNYRVWVPRRAADKATFPGMLDNTVAGGLGYPYGPEETVFKECYEEAGLEESYLVDRIKSCGSVSYLYQLNKNVFNSELGLIQPEVEYIYDLQMDSETIPHPVDHEAEDFRLMDLEEIKERLLDGEFKDNCGAVMIDFMIRHSLLKPEDEANFVEINSRLHRFLPFPVKSN</sequence>
<dbReference type="EMBL" id="CP028774">
    <property type="protein sequence ID" value="AWU75594.1"/>
    <property type="molecule type" value="Genomic_DNA"/>
</dbReference>
<accession>A0A2U9R2Q4</accession>
<keyword evidence="3" id="KW-1185">Reference proteome</keyword>
<evidence type="ECO:0000259" key="1">
    <source>
        <dbReference type="PROSITE" id="PS51462"/>
    </source>
</evidence>
<dbReference type="RefSeq" id="XP_029321071.1">
    <property type="nucleotide sequence ID" value="XM_029465212.1"/>
</dbReference>
<dbReference type="Proteomes" id="UP000249293">
    <property type="component" value="Chromosome 2"/>
</dbReference>
<organism evidence="2 3">
    <name type="scientific">Pichia kudriavzevii</name>
    <name type="common">Yeast</name>
    <name type="synonym">Issatchenkia orientalis</name>
    <dbReference type="NCBI Taxonomy" id="4909"/>
    <lineage>
        <taxon>Eukaryota</taxon>
        <taxon>Fungi</taxon>
        <taxon>Dikarya</taxon>
        <taxon>Ascomycota</taxon>
        <taxon>Saccharomycotina</taxon>
        <taxon>Pichiomycetes</taxon>
        <taxon>Pichiales</taxon>
        <taxon>Pichiaceae</taxon>
        <taxon>Pichia</taxon>
    </lineage>
</organism>
<dbReference type="Pfam" id="PF15916">
    <property type="entry name" value="DUF4743"/>
    <property type="match status" value="1"/>
</dbReference>
<proteinExistence type="predicted"/>
<dbReference type="VEuPathDB" id="FungiDB:C5L36_0B08400"/>
<dbReference type="FunFam" id="3.90.79.10:FF:000019">
    <property type="entry name" value="Thiamin pyrophosphokinase, putative"/>
    <property type="match status" value="1"/>
</dbReference>
<dbReference type="InterPro" id="IPR031804">
    <property type="entry name" value="DUF4743"/>
</dbReference>
<dbReference type="InterPro" id="IPR000086">
    <property type="entry name" value="NUDIX_hydrolase_dom"/>
</dbReference>